<dbReference type="Proteomes" id="UP000824533">
    <property type="component" value="Linkage Group LG18"/>
</dbReference>
<gene>
    <name evidence="1" type="ORF">K1T71_010328</name>
</gene>
<protein>
    <submittedName>
        <fullName evidence="1">Uncharacterized protein</fullName>
    </submittedName>
</protein>
<accession>A0ACC1CRG4</accession>
<reference evidence="1 2" key="1">
    <citation type="journal article" date="2021" name="Front. Genet.">
        <title>Chromosome-Level Genome Assembly Reveals Significant Gene Expansion in the Toll and IMD Signaling Pathways of Dendrolimus kikuchii.</title>
        <authorList>
            <person name="Zhou J."/>
            <person name="Wu P."/>
            <person name="Xiong Z."/>
            <person name="Liu N."/>
            <person name="Zhao N."/>
            <person name="Ji M."/>
            <person name="Qiu Y."/>
            <person name="Yang B."/>
        </authorList>
    </citation>
    <scope>NUCLEOTIDE SEQUENCE [LARGE SCALE GENOMIC DNA]</scope>
    <source>
        <strain evidence="1">Ann1</strain>
    </source>
</reference>
<comment type="caution">
    <text evidence="1">The sequence shown here is derived from an EMBL/GenBank/DDBJ whole genome shotgun (WGS) entry which is preliminary data.</text>
</comment>
<dbReference type="EMBL" id="CM034404">
    <property type="protein sequence ID" value="KAJ0174182.1"/>
    <property type="molecule type" value="Genomic_DNA"/>
</dbReference>
<sequence length="784" mass="86621">MSARRARIKAVTALPPRRKNVENNDNNKPQLDAVNNDSEKTKSPRIPQLAKQHSVAESSPLKAVPSPVRVRTPVTVVNITPETKDNTQISHKKSSVTTQELAEKVPVITSTSSTKSVFLSPQVRTNSQRKVTQLTPKLESKNKEISVTSEGNKQHDSVCKDDTTKLNVQNSATKESTNKDDYIYIVPIVPASGTEDAVMDGIIPLQTARNAPKPIALLKNEIISENAEVLFDPIVPLPSPSKVRPKLRPVPRLGPLRRNSVQGSASESEDENRRALLSGSTVPATPTAPRQRNDSHTSHSTLHSQLNKEVNRVRNDSVCSSMSQAAVQPAAGSPVKDKNYGKSRRQYMNRRMAAMRRRRETVKRDTLTMYDLIFYNPTTKPIVPDQDEIEAKEASQLDAKAAQEQEEEVDDPPANDAAPVPQMKLGPNGEIVLDEQSLVIKNSGSRQVSGVVREGAWSSTRSAYRRPKRTADWTDEETVRFYRALAALGTDFTMMEQLFPGRKRADLKKKFKKEERLNGAQVDRALKAGTLWDVSKLCEEFIEERAATRKAIKEQSDRLIKEKMAEKARQQAVRDFKLKQFSPSKTVKILSNISVSRGVCNSEFTISLDGKPLNPGNTEAVRDSKTPTNSNIDAIKERTPRTYSKNEITKDKTPRTASNIEITSRDNRTPSHDISSVVPKNIETGSLVVLTVEDPNAPTKKILQTYISNDKGSLTPISLPSNLLNSVVGYMNKGTPKSSVSVASSPSVISPNGVVTHEGRGTPSVIQVTPVKRKRNSSYTMTQL</sequence>
<organism evidence="1 2">
    <name type="scientific">Dendrolimus kikuchii</name>
    <dbReference type="NCBI Taxonomy" id="765133"/>
    <lineage>
        <taxon>Eukaryota</taxon>
        <taxon>Metazoa</taxon>
        <taxon>Ecdysozoa</taxon>
        <taxon>Arthropoda</taxon>
        <taxon>Hexapoda</taxon>
        <taxon>Insecta</taxon>
        <taxon>Pterygota</taxon>
        <taxon>Neoptera</taxon>
        <taxon>Endopterygota</taxon>
        <taxon>Lepidoptera</taxon>
        <taxon>Glossata</taxon>
        <taxon>Ditrysia</taxon>
        <taxon>Bombycoidea</taxon>
        <taxon>Lasiocampidae</taxon>
        <taxon>Dendrolimus</taxon>
    </lineage>
</organism>
<name>A0ACC1CRG4_9NEOP</name>
<keyword evidence="2" id="KW-1185">Reference proteome</keyword>
<evidence type="ECO:0000313" key="1">
    <source>
        <dbReference type="EMBL" id="KAJ0174182.1"/>
    </source>
</evidence>
<evidence type="ECO:0000313" key="2">
    <source>
        <dbReference type="Proteomes" id="UP000824533"/>
    </source>
</evidence>
<proteinExistence type="predicted"/>